<name>A0A0F9E7C9_9ZZZZ</name>
<comment type="caution">
    <text evidence="1">The sequence shown here is derived from an EMBL/GenBank/DDBJ whole genome shotgun (WGS) entry which is preliminary data.</text>
</comment>
<proteinExistence type="predicted"/>
<dbReference type="AlphaFoldDB" id="A0A0F9E7C9"/>
<sequence length="219" mass="24136">MTIPAIVTESTVSVMLEGQMRVLEMTHPNYDKVRNALKTGASETEILSLIDIATAVEDFGEGRVTVEHGVVLYDGNPLHNTMTDRIISMMSEGFNISPMLMFLENLMENPDFRAVNELYGFLEATDLPITANGCFRAYKMVTTDYKDHHSGKFDNSIGAVVEMPRNQVNPDKATTCADGLHFCSQGYLGFYGASGRTVIVEINPRDVVAIPVDYNNAKG</sequence>
<organism evidence="1">
    <name type="scientific">marine sediment metagenome</name>
    <dbReference type="NCBI Taxonomy" id="412755"/>
    <lineage>
        <taxon>unclassified sequences</taxon>
        <taxon>metagenomes</taxon>
        <taxon>ecological metagenomes</taxon>
    </lineage>
</organism>
<gene>
    <name evidence="1" type="ORF">LCGC14_2110000</name>
</gene>
<feature type="non-terminal residue" evidence="1">
    <location>
        <position position="219"/>
    </location>
</feature>
<protein>
    <submittedName>
        <fullName evidence="1">Uncharacterized protein</fullName>
    </submittedName>
</protein>
<accession>A0A0F9E7C9</accession>
<dbReference type="EMBL" id="LAZR01026054">
    <property type="protein sequence ID" value="KKL69928.1"/>
    <property type="molecule type" value="Genomic_DNA"/>
</dbReference>
<evidence type="ECO:0000313" key="1">
    <source>
        <dbReference type="EMBL" id="KKL69928.1"/>
    </source>
</evidence>
<reference evidence="1" key="1">
    <citation type="journal article" date="2015" name="Nature">
        <title>Complex archaea that bridge the gap between prokaryotes and eukaryotes.</title>
        <authorList>
            <person name="Spang A."/>
            <person name="Saw J.H."/>
            <person name="Jorgensen S.L."/>
            <person name="Zaremba-Niedzwiedzka K."/>
            <person name="Martijn J."/>
            <person name="Lind A.E."/>
            <person name="van Eijk R."/>
            <person name="Schleper C."/>
            <person name="Guy L."/>
            <person name="Ettema T.J."/>
        </authorList>
    </citation>
    <scope>NUCLEOTIDE SEQUENCE</scope>
</reference>